<gene>
    <name evidence="1" type="ORF">AEK19_MT1308</name>
</gene>
<geneLocation type="mitochondrion" evidence="1"/>
<evidence type="ECO:0000313" key="1">
    <source>
        <dbReference type="EMBL" id="ART31509.1"/>
    </source>
</evidence>
<proteinExistence type="predicted"/>
<organism evidence="1">
    <name type="scientific">Utricularia reniformis</name>
    <dbReference type="NCBI Taxonomy" id="192314"/>
    <lineage>
        <taxon>Eukaryota</taxon>
        <taxon>Viridiplantae</taxon>
        <taxon>Streptophyta</taxon>
        <taxon>Embryophyta</taxon>
        <taxon>Tracheophyta</taxon>
        <taxon>Spermatophyta</taxon>
        <taxon>Magnoliopsida</taxon>
        <taxon>eudicotyledons</taxon>
        <taxon>Gunneridae</taxon>
        <taxon>Pentapetalae</taxon>
        <taxon>asterids</taxon>
        <taxon>lamiids</taxon>
        <taxon>Lamiales</taxon>
        <taxon>Lentibulariaceae</taxon>
        <taxon>Utricularia</taxon>
    </lineage>
</organism>
<reference evidence="1" key="1">
    <citation type="submission" date="2017-03" db="EMBL/GenBank/DDBJ databases">
        <title>The mitochondrial genome of the carnivorous plant Utricularia reniformis (Lentibulariaceae): structure, comparative analysis and evolutionary landmarks.</title>
        <authorList>
            <person name="Silva S.R."/>
            <person name="Alvarenga D.O."/>
            <person name="Michael T.P."/>
            <person name="Miranda V.F.O."/>
            <person name="Varani A.M."/>
        </authorList>
    </citation>
    <scope>NUCLEOTIDE SEQUENCE</scope>
</reference>
<sequence length="67" mass="8003">MESVCLVFYRLRGTTNLHCYYRAWTYNTLTQLGPWPHLDKTVMMWSTLEYRRLTGLPNRGPPRSKPK</sequence>
<name>A0A1Y0B2D0_9LAMI</name>
<dbReference type="AlphaFoldDB" id="A0A1Y0B2D0"/>
<keyword evidence="1" id="KW-0496">Mitochondrion</keyword>
<protein>
    <submittedName>
        <fullName evidence="1">Uncharacterized protein</fullName>
    </submittedName>
</protein>
<accession>A0A1Y0B2D0</accession>
<dbReference type="EMBL" id="KY774314">
    <property type="protein sequence ID" value="ART31509.1"/>
    <property type="molecule type" value="Genomic_DNA"/>
</dbReference>